<feature type="compositionally biased region" description="Low complexity" evidence="1">
    <location>
        <begin position="84"/>
        <end position="94"/>
    </location>
</feature>
<feature type="compositionally biased region" description="Low complexity" evidence="1">
    <location>
        <begin position="172"/>
        <end position="185"/>
    </location>
</feature>
<organism evidence="2 3">
    <name type="scientific">Melanomma pulvis-pyrius CBS 109.77</name>
    <dbReference type="NCBI Taxonomy" id="1314802"/>
    <lineage>
        <taxon>Eukaryota</taxon>
        <taxon>Fungi</taxon>
        <taxon>Dikarya</taxon>
        <taxon>Ascomycota</taxon>
        <taxon>Pezizomycotina</taxon>
        <taxon>Dothideomycetes</taxon>
        <taxon>Pleosporomycetidae</taxon>
        <taxon>Pleosporales</taxon>
        <taxon>Melanommataceae</taxon>
        <taxon>Melanomma</taxon>
    </lineage>
</organism>
<feature type="compositionally biased region" description="Pro residues" evidence="1">
    <location>
        <begin position="119"/>
        <end position="131"/>
    </location>
</feature>
<dbReference type="EMBL" id="MU002477">
    <property type="protein sequence ID" value="KAF2786387.1"/>
    <property type="molecule type" value="Genomic_DNA"/>
</dbReference>
<proteinExistence type="predicted"/>
<evidence type="ECO:0000313" key="3">
    <source>
        <dbReference type="Proteomes" id="UP000799757"/>
    </source>
</evidence>
<feature type="region of interest" description="Disordered" evidence="1">
    <location>
        <begin position="39"/>
        <end position="68"/>
    </location>
</feature>
<name>A0A6A6WRE1_9PLEO</name>
<dbReference type="AlphaFoldDB" id="A0A6A6WRE1"/>
<evidence type="ECO:0000256" key="1">
    <source>
        <dbReference type="SAM" id="MobiDB-lite"/>
    </source>
</evidence>
<evidence type="ECO:0000313" key="2">
    <source>
        <dbReference type="EMBL" id="KAF2786387.1"/>
    </source>
</evidence>
<reference evidence="2" key="1">
    <citation type="journal article" date="2020" name="Stud. Mycol.">
        <title>101 Dothideomycetes genomes: a test case for predicting lifestyles and emergence of pathogens.</title>
        <authorList>
            <person name="Haridas S."/>
            <person name="Albert R."/>
            <person name="Binder M."/>
            <person name="Bloem J."/>
            <person name="Labutti K."/>
            <person name="Salamov A."/>
            <person name="Andreopoulos B."/>
            <person name="Baker S."/>
            <person name="Barry K."/>
            <person name="Bills G."/>
            <person name="Bluhm B."/>
            <person name="Cannon C."/>
            <person name="Castanera R."/>
            <person name="Culley D."/>
            <person name="Daum C."/>
            <person name="Ezra D."/>
            <person name="Gonzalez J."/>
            <person name="Henrissat B."/>
            <person name="Kuo A."/>
            <person name="Liang C."/>
            <person name="Lipzen A."/>
            <person name="Lutzoni F."/>
            <person name="Magnuson J."/>
            <person name="Mondo S."/>
            <person name="Nolan M."/>
            <person name="Ohm R."/>
            <person name="Pangilinan J."/>
            <person name="Park H.-J."/>
            <person name="Ramirez L."/>
            <person name="Alfaro M."/>
            <person name="Sun H."/>
            <person name="Tritt A."/>
            <person name="Yoshinaga Y."/>
            <person name="Zwiers L.-H."/>
            <person name="Turgeon B."/>
            <person name="Goodwin S."/>
            <person name="Spatafora J."/>
            <person name="Crous P."/>
            <person name="Grigoriev I."/>
        </authorList>
    </citation>
    <scope>NUCLEOTIDE SEQUENCE</scope>
    <source>
        <strain evidence="2">CBS 109.77</strain>
    </source>
</reference>
<sequence length="199" mass="21751">MPQTDVKPCLLTCAPQSPIHLFPSIQPDCTSIPPFILHHPTSPHPATPSAQNTLDTLTPISPSPLTTHHSRTAHMYLTSPYLTSPIHSASPSPHSHNDSTAASRLIHPRTKKKPRPRPRPPSIHTPQPPPQRTQTISPRAPDPAKNHKKAPHKTQADEKKKINHPLDPSQVAALSPSAPAKPSRPNIRPTLELPPPTTW</sequence>
<dbReference type="Proteomes" id="UP000799757">
    <property type="component" value="Unassembled WGS sequence"/>
</dbReference>
<keyword evidence="3" id="KW-1185">Reference proteome</keyword>
<protein>
    <submittedName>
        <fullName evidence="2">Uncharacterized protein</fullName>
    </submittedName>
</protein>
<feature type="compositionally biased region" description="Low complexity" evidence="1">
    <location>
        <begin position="47"/>
        <end position="67"/>
    </location>
</feature>
<gene>
    <name evidence="2" type="ORF">K505DRAFT_330396</name>
</gene>
<feature type="region of interest" description="Disordered" evidence="1">
    <location>
        <begin position="84"/>
        <end position="199"/>
    </location>
</feature>
<accession>A0A6A6WRE1</accession>
<feature type="compositionally biased region" description="Basic residues" evidence="1">
    <location>
        <begin position="106"/>
        <end position="118"/>
    </location>
</feature>